<evidence type="ECO:0000256" key="5">
    <source>
        <dbReference type="ARBA" id="ARBA00023180"/>
    </source>
</evidence>
<keyword evidence="3" id="KW-0677">Repeat</keyword>
<dbReference type="PANTHER" id="PTHR46393">
    <property type="entry name" value="SUSHI DOMAIN-CONTAINING PROTEIN"/>
    <property type="match status" value="1"/>
</dbReference>
<dbReference type="InterPro" id="IPR000436">
    <property type="entry name" value="Sushi_SCR_CCP_dom"/>
</dbReference>
<keyword evidence="7" id="KW-0812">Transmembrane</keyword>
<feature type="chain" id="PRO_5036462824" description="Sushi domain-containing protein" evidence="8">
    <location>
        <begin position="21"/>
        <end position="613"/>
    </location>
</feature>
<protein>
    <recommendedName>
        <fullName evidence="9">Sushi domain-containing protein</fullName>
    </recommendedName>
</protein>
<evidence type="ECO:0000313" key="11">
    <source>
        <dbReference type="Proteomes" id="UP000005408"/>
    </source>
</evidence>
<evidence type="ECO:0000256" key="1">
    <source>
        <dbReference type="ARBA" id="ARBA00022659"/>
    </source>
</evidence>
<dbReference type="SMART" id="SM00032">
    <property type="entry name" value="CCP"/>
    <property type="match status" value="2"/>
</dbReference>
<evidence type="ECO:0000313" key="10">
    <source>
        <dbReference type="EnsemblMetazoa" id="G23942.1:cds"/>
    </source>
</evidence>
<feature type="signal peptide" evidence="8">
    <location>
        <begin position="1"/>
        <end position="20"/>
    </location>
</feature>
<dbReference type="Pfam" id="PF00084">
    <property type="entry name" value="Sushi"/>
    <property type="match status" value="2"/>
</dbReference>
<keyword evidence="7" id="KW-0472">Membrane</keyword>
<evidence type="ECO:0000259" key="9">
    <source>
        <dbReference type="PROSITE" id="PS50923"/>
    </source>
</evidence>
<evidence type="ECO:0000256" key="4">
    <source>
        <dbReference type="ARBA" id="ARBA00023157"/>
    </source>
</evidence>
<dbReference type="PANTHER" id="PTHR46393:SF7">
    <property type="entry name" value="COMPLEMENT C2"/>
    <property type="match status" value="1"/>
</dbReference>
<feature type="transmembrane region" description="Helical" evidence="7">
    <location>
        <begin position="584"/>
        <end position="604"/>
    </location>
</feature>
<accession>A0A8W8KK83</accession>
<keyword evidence="2 8" id="KW-0732">Signal</keyword>
<keyword evidence="7" id="KW-1133">Transmembrane helix</keyword>
<evidence type="ECO:0000256" key="8">
    <source>
        <dbReference type="SAM" id="SignalP"/>
    </source>
</evidence>
<evidence type="ECO:0000256" key="6">
    <source>
        <dbReference type="PROSITE-ProRule" id="PRU00302"/>
    </source>
</evidence>
<dbReference type="CDD" id="cd00033">
    <property type="entry name" value="CCP"/>
    <property type="match status" value="1"/>
</dbReference>
<keyword evidence="11" id="KW-1185">Reference proteome</keyword>
<dbReference type="EnsemblMetazoa" id="G23942.1">
    <property type="protein sequence ID" value="G23942.1:cds"/>
    <property type="gene ID" value="G23942"/>
</dbReference>
<feature type="domain" description="Sushi" evidence="9">
    <location>
        <begin position="465"/>
        <end position="526"/>
    </location>
</feature>
<proteinExistence type="predicted"/>
<dbReference type="OMA" id="NITIFAW"/>
<dbReference type="SUPFAM" id="SSF57535">
    <property type="entry name" value="Complement control module/SCR domain"/>
    <property type="match status" value="1"/>
</dbReference>
<keyword evidence="1 6" id="KW-0768">Sushi</keyword>
<dbReference type="PROSITE" id="PS50923">
    <property type="entry name" value="SUSHI"/>
    <property type="match status" value="1"/>
</dbReference>
<comment type="caution">
    <text evidence="6">Lacks conserved residue(s) required for the propagation of feature annotation.</text>
</comment>
<keyword evidence="5" id="KW-0325">Glycoprotein</keyword>
<evidence type="ECO:0000256" key="3">
    <source>
        <dbReference type="ARBA" id="ARBA00022737"/>
    </source>
</evidence>
<organism evidence="10 11">
    <name type="scientific">Magallana gigas</name>
    <name type="common">Pacific oyster</name>
    <name type="synonym">Crassostrea gigas</name>
    <dbReference type="NCBI Taxonomy" id="29159"/>
    <lineage>
        <taxon>Eukaryota</taxon>
        <taxon>Metazoa</taxon>
        <taxon>Spiralia</taxon>
        <taxon>Lophotrochozoa</taxon>
        <taxon>Mollusca</taxon>
        <taxon>Bivalvia</taxon>
        <taxon>Autobranchia</taxon>
        <taxon>Pteriomorphia</taxon>
        <taxon>Ostreida</taxon>
        <taxon>Ostreoidea</taxon>
        <taxon>Ostreidae</taxon>
        <taxon>Magallana</taxon>
    </lineage>
</organism>
<evidence type="ECO:0000256" key="2">
    <source>
        <dbReference type="ARBA" id="ARBA00022729"/>
    </source>
</evidence>
<evidence type="ECO:0000256" key="7">
    <source>
        <dbReference type="SAM" id="Phobius"/>
    </source>
</evidence>
<dbReference type="InterPro" id="IPR035976">
    <property type="entry name" value="Sushi/SCR/CCP_sf"/>
</dbReference>
<name>A0A8W8KK83_MAGGI</name>
<reference evidence="10" key="1">
    <citation type="submission" date="2022-08" db="UniProtKB">
        <authorList>
            <consortium name="EnsemblMetazoa"/>
        </authorList>
    </citation>
    <scope>IDENTIFICATION</scope>
    <source>
        <strain evidence="10">05x7-T-G4-1.051#20</strain>
    </source>
</reference>
<dbReference type="Proteomes" id="UP000005408">
    <property type="component" value="Unassembled WGS sequence"/>
</dbReference>
<keyword evidence="4" id="KW-1015">Disulfide bond</keyword>
<dbReference type="AlphaFoldDB" id="A0A8W8KK83"/>
<dbReference type="OrthoDB" id="6127264at2759"/>
<sequence>MRTGLSFLLLWSTRLIGSDAMLIRSNPSYVSVWRPMTANSEHSRLTLRHDLNEDPAYVKVEGRTDTGFIFPAFGSSQQDDDTGTLYGGVVFVYNLTHIDIFVSHINNNNWKMNWTAIYTGDESKWSGPKYLNRRYESIAVQAKVWRSRDLPPPTWRNTTRVTNQGCVNEILMHSLNRYPDLIVVQIRKGHTLSQGQGLSSLGYITRKFYHFGGVLYGTNESHVQLWSPCDITGMLNFESLIAVADGWGEKDFELLIRDGFLTVTAWDLKEFRRNERVVIKHLKDVEADNFQIMANLASYNLINIQLHVLDGANRGFRFDGVGSVMNEAEPYGGLVYGYNDSMVAIWVPHLGNGIIEESKVAVFMLGKSWGSGFNKQMTNNVDIVIKVMDMLVPTCLLEVGSLKTRRFESSNHDKYNDSTLKFSVGDQIKLTCKTGLYSSEQNVTMACAHRNNGSWDRHLPEECYKLCPDIDPTTLNTEIMQNDNTTRPGRTVMYACSPRYRHVSGDLNRRCRKDGRWSGTAPVCEECKCPCSLVGSVPIKSNETEKLKQRIRELRSSLSVQKNMTAKARRQKVCASDPRPSARMLGIVFCVGVITVVISAIAYMDLSSFIFII</sequence>
<dbReference type="Gene3D" id="2.10.70.10">
    <property type="entry name" value="Complement Module, domain 1"/>
    <property type="match status" value="1"/>
</dbReference>